<dbReference type="AlphaFoldDB" id="A0A7W6REF8"/>
<proteinExistence type="predicted"/>
<gene>
    <name evidence="2" type="ORF">GGD89_002183</name>
</gene>
<protein>
    <submittedName>
        <fullName evidence="2">Uncharacterized protein</fullName>
    </submittedName>
</protein>
<sequence>MPDPTDALRGLVPRAAHPRLGACLPIVVGVVAAVVASVAQAQGSRPATLTIERNETCLHAAFPDTMRSVDTVPLMLPAGDGSVSGTGRYDHTGTGYSLSGSSVYRGRIEGGDTLVLTFGQWHWQGKALTPVAPEMPTAGHPVVLRLAQGAEAHVAFKNAHADKAPCSGTVLYRLDLAP</sequence>
<keyword evidence="1" id="KW-0812">Transmembrane</keyword>
<evidence type="ECO:0000256" key="1">
    <source>
        <dbReference type="SAM" id="Phobius"/>
    </source>
</evidence>
<dbReference type="RefSeq" id="WP_184045086.1">
    <property type="nucleotide sequence ID" value="NZ_JACIGK010000014.1"/>
</dbReference>
<accession>A0A7W6REF8</accession>
<dbReference type="EMBL" id="JACIGK010000014">
    <property type="protein sequence ID" value="MBB4266551.1"/>
    <property type="molecule type" value="Genomic_DNA"/>
</dbReference>
<feature type="transmembrane region" description="Helical" evidence="1">
    <location>
        <begin position="20"/>
        <end position="39"/>
    </location>
</feature>
<comment type="caution">
    <text evidence="2">The sequence shown here is derived from an EMBL/GenBank/DDBJ whole genome shotgun (WGS) entry which is preliminary data.</text>
</comment>
<dbReference type="Proteomes" id="UP000554286">
    <property type="component" value="Unassembled WGS sequence"/>
</dbReference>
<reference evidence="2 3" key="1">
    <citation type="submission" date="2020-08" db="EMBL/GenBank/DDBJ databases">
        <title>Genome sequencing of Purple Non-Sulfur Bacteria from various extreme environments.</title>
        <authorList>
            <person name="Mayer M."/>
        </authorList>
    </citation>
    <scope>NUCLEOTIDE SEQUENCE [LARGE SCALE GENOMIC DNA]</scope>
    <source>
        <strain evidence="2 3">JA131</strain>
    </source>
</reference>
<evidence type="ECO:0000313" key="3">
    <source>
        <dbReference type="Proteomes" id="UP000554286"/>
    </source>
</evidence>
<keyword evidence="1" id="KW-1133">Transmembrane helix</keyword>
<evidence type="ECO:0000313" key="2">
    <source>
        <dbReference type="EMBL" id="MBB4266551.1"/>
    </source>
</evidence>
<name>A0A7W6REF8_9PROT</name>
<organism evidence="2 3">
    <name type="scientific">Roseospira visakhapatnamensis</name>
    <dbReference type="NCBI Taxonomy" id="390880"/>
    <lineage>
        <taxon>Bacteria</taxon>
        <taxon>Pseudomonadati</taxon>
        <taxon>Pseudomonadota</taxon>
        <taxon>Alphaproteobacteria</taxon>
        <taxon>Rhodospirillales</taxon>
        <taxon>Rhodospirillaceae</taxon>
        <taxon>Roseospira</taxon>
    </lineage>
</organism>
<keyword evidence="1" id="KW-0472">Membrane</keyword>
<keyword evidence="3" id="KW-1185">Reference proteome</keyword>